<gene>
    <name evidence="2" type="ORF">J8J14_01330</name>
</gene>
<accession>A0ABS4AA64</accession>
<evidence type="ECO:0000313" key="2">
    <source>
        <dbReference type="EMBL" id="MBP0443408.1"/>
    </source>
</evidence>
<sequence>MTPIPRTATLRHPATRLLLCLAVAGIASVLRGQDRNWDLLNYHLYAPFALLEGRLGTDLMPAGIQSGFNPLIDLPYYLLAVSWLPEWPRLVAFLAGLPFGLLAFLVFELCASFLRGLAHGGEPLPTNPAAAAGIAMLFGMSGSTVWSEIGTTYGDIPIAVLVAGGLLGPFRALETPPRPGRWAGFALLAGLCLGFAAALKLTAALFAPALTLALVAAAFSAGMGWRNALAGGLCFCLGWAIAFAAGWGWWGWAMWQRFGNPVHPLMNHIFQSPWAPLESGEDRRFLPRSALEAMAYPFFWLRGRPFVVAETGVADPRFALAWLAVLAVLLRAAWAWLSRRPWWLPPGTVLLLAFATIAFALWEAQFSILRYILVLEALTGLVLLATAMALGQARWRHFLPAFLGLAVLVTAVSEKQNWGRLRQYGQRVVELEAPVLPDNAVVATTNHPMAFVLPLLRGKDPVYVGLVGLTPGTRQWEETRRLLHSGRPILLLMDPTQPERAADPGAFGLVVDSGACAAVRSNLRSGLLLCRASAAPG</sequence>
<dbReference type="RefSeq" id="WP_209377602.1">
    <property type="nucleotide sequence ID" value="NZ_JAGIZB010000001.1"/>
</dbReference>
<name>A0ABS4AA64_9PROT</name>
<proteinExistence type="predicted"/>
<keyword evidence="1" id="KW-0472">Membrane</keyword>
<keyword evidence="3" id="KW-1185">Reference proteome</keyword>
<feature type="transmembrane region" description="Helical" evidence="1">
    <location>
        <begin position="229"/>
        <end position="250"/>
    </location>
</feature>
<keyword evidence="1" id="KW-1133">Transmembrane helix</keyword>
<feature type="transmembrane region" description="Helical" evidence="1">
    <location>
        <begin position="182"/>
        <end position="199"/>
    </location>
</feature>
<evidence type="ECO:0000256" key="1">
    <source>
        <dbReference type="SAM" id="Phobius"/>
    </source>
</evidence>
<evidence type="ECO:0008006" key="4">
    <source>
        <dbReference type="Google" id="ProtNLM"/>
    </source>
</evidence>
<dbReference type="EMBL" id="JAGIZB010000001">
    <property type="protein sequence ID" value="MBP0443408.1"/>
    <property type="molecule type" value="Genomic_DNA"/>
</dbReference>
<feature type="transmembrane region" description="Helical" evidence="1">
    <location>
        <begin position="368"/>
        <end position="390"/>
    </location>
</feature>
<feature type="transmembrane region" description="Helical" evidence="1">
    <location>
        <begin position="152"/>
        <end position="170"/>
    </location>
</feature>
<feature type="transmembrane region" description="Helical" evidence="1">
    <location>
        <begin position="205"/>
        <end position="222"/>
    </location>
</feature>
<feature type="transmembrane region" description="Helical" evidence="1">
    <location>
        <begin position="90"/>
        <end position="114"/>
    </location>
</feature>
<organism evidence="2 3">
    <name type="scientific">Pararoseomonas baculiformis</name>
    <dbReference type="NCBI Taxonomy" id="2820812"/>
    <lineage>
        <taxon>Bacteria</taxon>
        <taxon>Pseudomonadati</taxon>
        <taxon>Pseudomonadota</taxon>
        <taxon>Alphaproteobacteria</taxon>
        <taxon>Acetobacterales</taxon>
        <taxon>Acetobacteraceae</taxon>
        <taxon>Pararoseomonas</taxon>
    </lineage>
</organism>
<dbReference type="Proteomes" id="UP000681594">
    <property type="component" value="Unassembled WGS sequence"/>
</dbReference>
<feature type="transmembrane region" description="Helical" evidence="1">
    <location>
        <begin position="319"/>
        <end position="337"/>
    </location>
</feature>
<feature type="transmembrane region" description="Helical" evidence="1">
    <location>
        <begin position="342"/>
        <end position="362"/>
    </location>
</feature>
<protein>
    <recommendedName>
        <fullName evidence="4">Glycosyltransferase RgtA/B/C/D-like domain-containing protein</fullName>
    </recommendedName>
</protein>
<keyword evidence="1" id="KW-0812">Transmembrane</keyword>
<evidence type="ECO:0000313" key="3">
    <source>
        <dbReference type="Proteomes" id="UP000681594"/>
    </source>
</evidence>
<reference evidence="2 3" key="1">
    <citation type="submission" date="2021-03" db="EMBL/GenBank/DDBJ databases">
        <authorList>
            <person name="So Y."/>
        </authorList>
    </citation>
    <scope>NUCLEOTIDE SEQUENCE [LARGE SCALE GENOMIC DNA]</scope>
    <source>
        <strain evidence="2 3">SSH11</strain>
    </source>
</reference>
<comment type="caution">
    <text evidence="2">The sequence shown here is derived from an EMBL/GenBank/DDBJ whole genome shotgun (WGS) entry which is preliminary data.</text>
</comment>